<dbReference type="EMBL" id="JADGJQ010000211">
    <property type="protein sequence ID" value="KAJ3165632.1"/>
    <property type="molecule type" value="Genomic_DNA"/>
</dbReference>
<dbReference type="AlphaFoldDB" id="A0AAD5XN33"/>
<organism evidence="2 3">
    <name type="scientific">Geranomyces variabilis</name>
    <dbReference type="NCBI Taxonomy" id="109894"/>
    <lineage>
        <taxon>Eukaryota</taxon>
        <taxon>Fungi</taxon>
        <taxon>Fungi incertae sedis</taxon>
        <taxon>Chytridiomycota</taxon>
        <taxon>Chytridiomycota incertae sedis</taxon>
        <taxon>Chytridiomycetes</taxon>
        <taxon>Spizellomycetales</taxon>
        <taxon>Powellomycetaceae</taxon>
        <taxon>Geranomyces</taxon>
    </lineage>
</organism>
<dbReference type="Proteomes" id="UP001212152">
    <property type="component" value="Unassembled WGS sequence"/>
</dbReference>
<gene>
    <name evidence="2" type="ORF">HDU87_003033</name>
</gene>
<sequence length="306" mass="34459">MRSMLLELSRMTRATQDLGQSVQALAAGNQVQEGLSAILEQIQGLRNDFVGELPEDPNAPLHTGQRAEEMSPPPRAAQTPVARTPVRRYLDDDNVSVHSWSGSSASSVDHKNLPKFGGERTDEYEQWAKKLRIIKSLKEYSDHAIKKAIPLLFKEGKPAYHWFETLDLEEVADLDFEGWMELICEEFAGPDEVSKAMALYADCTPRSGKFKTFVEFIDEKLALRSRAFGANAAHDMPVQTTIQSILTHLPPEVRSLAQITNFKSFSELCKWAKMYFSSSCSQELDPCVLRKRHHDHAGDKEKGKTH</sequence>
<feature type="region of interest" description="Disordered" evidence="1">
    <location>
        <begin position="53"/>
        <end position="85"/>
    </location>
</feature>
<name>A0AAD5XN33_9FUNG</name>
<accession>A0AAD5XN33</accession>
<evidence type="ECO:0000313" key="3">
    <source>
        <dbReference type="Proteomes" id="UP001212152"/>
    </source>
</evidence>
<evidence type="ECO:0000256" key="1">
    <source>
        <dbReference type="SAM" id="MobiDB-lite"/>
    </source>
</evidence>
<reference evidence="2" key="1">
    <citation type="submission" date="2020-05" db="EMBL/GenBank/DDBJ databases">
        <title>Phylogenomic resolution of chytrid fungi.</title>
        <authorList>
            <person name="Stajich J.E."/>
            <person name="Amses K."/>
            <person name="Simmons R."/>
            <person name="Seto K."/>
            <person name="Myers J."/>
            <person name="Bonds A."/>
            <person name="Quandt C.A."/>
            <person name="Barry K."/>
            <person name="Liu P."/>
            <person name="Grigoriev I."/>
            <person name="Longcore J.E."/>
            <person name="James T.Y."/>
        </authorList>
    </citation>
    <scope>NUCLEOTIDE SEQUENCE</scope>
    <source>
        <strain evidence="2">JEL0379</strain>
    </source>
</reference>
<protein>
    <submittedName>
        <fullName evidence="2">Uncharacterized protein</fullName>
    </submittedName>
</protein>
<keyword evidence="3" id="KW-1185">Reference proteome</keyword>
<proteinExistence type="predicted"/>
<comment type="caution">
    <text evidence="2">The sequence shown here is derived from an EMBL/GenBank/DDBJ whole genome shotgun (WGS) entry which is preliminary data.</text>
</comment>
<evidence type="ECO:0000313" key="2">
    <source>
        <dbReference type="EMBL" id="KAJ3165632.1"/>
    </source>
</evidence>